<dbReference type="InterPro" id="IPR004635">
    <property type="entry name" value="Pept_S49_SppA"/>
</dbReference>
<dbReference type="InterPro" id="IPR047217">
    <property type="entry name" value="S49_SppA_67K_type_N"/>
</dbReference>
<keyword evidence="4" id="KW-0378">Hydrolase</keyword>
<evidence type="ECO:0000256" key="2">
    <source>
        <dbReference type="ARBA" id="ARBA00008683"/>
    </source>
</evidence>
<keyword evidence="6" id="KW-0472">Membrane</keyword>
<dbReference type="GO" id="GO:0006465">
    <property type="term" value="P:signal peptide processing"/>
    <property type="evidence" value="ECO:0007669"/>
    <property type="project" value="InterPro"/>
</dbReference>
<protein>
    <submittedName>
        <fullName evidence="9">Signal peptide peptidase SppA</fullName>
    </submittedName>
</protein>
<dbReference type="InterPro" id="IPR029045">
    <property type="entry name" value="ClpP/crotonase-like_dom_sf"/>
</dbReference>
<dbReference type="Gene3D" id="3.90.226.10">
    <property type="entry name" value="2-enoyl-CoA Hydratase, Chain A, domain 1"/>
    <property type="match status" value="2"/>
</dbReference>
<dbReference type="GO" id="GO:0008236">
    <property type="term" value="F:serine-type peptidase activity"/>
    <property type="evidence" value="ECO:0007669"/>
    <property type="project" value="UniProtKB-KW"/>
</dbReference>
<evidence type="ECO:0000256" key="7">
    <source>
        <dbReference type="PIRSR" id="PIRSR001217-1"/>
    </source>
</evidence>
<evidence type="ECO:0000256" key="5">
    <source>
        <dbReference type="ARBA" id="ARBA00022825"/>
    </source>
</evidence>
<reference evidence="9" key="1">
    <citation type="journal article" date="2023" name="Int. J. Syst. Evol. Microbiol.">
        <title>Mesoterricola silvestris gen. nov., sp. nov., Mesoterricola sediminis sp. nov., Geothrix oryzae sp. nov., Geothrix edaphica sp. nov., Geothrix rubra sp. nov., and Geothrix limicola sp. nov., six novel members of Acidobacteriota isolated from soils.</title>
        <authorList>
            <person name="Itoh H."/>
            <person name="Sugisawa Y."/>
            <person name="Mise K."/>
            <person name="Xu Z."/>
            <person name="Kuniyasu M."/>
            <person name="Ushijima N."/>
            <person name="Kawano K."/>
            <person name="Kobayashi E."/>
            <person name="Shiratori Y."/>
            <person name="Masuda Y."/>
            <person name="Senoo K."/>
        </authorList>
    </citation>
    <scope>NUCLEOTIDE SEQUENCE</scope>
    <source>
        <strain evidence="9">W786</strain>
    </source>
</reference>
<dbReference type="PANTHER" id="PTHR33209:SF1">
    <property type="entry name" value="PEPTIDASE S49 DOMAIN-CONTAINING PROTEIN"/>
    <property type="match status" value="1"/>
</dbReference>
<evidence type="ECO:0000256" key="3">
    <source>
        <dbReference type="ARBA" id="ARBA00022670"/>
    </source>
</evidence>
<dbReference type="PIRSF" id="PIRSF001217">
    <property type="entry name" value="Protease_4_SppA"/>
    <property type="match status" value="1"/>
</dbReference>
<evidence type="ECO:0000256" key="1">
    <source>
        <dbReference type="ARBA" id="ARBA00004370"/>
    </source>
</evidence>
<organism evidence="9 10">
    <name type="scientific">Mesoterricola sediminis</name>
    <dbReference type="NCBI Taxonomy" id="2927980"/>
    <lineage>
        <taxon>Bacteria</taxon>
        <taxon>Pseudomonadati</taxon>
        <taxon>Acidobacteriota</taxon>
        <taxon>Holophagae</taxon>
        <taxon>Holophagales</taxon>
        <taxon>Holophagaceae</taxon>
        <taxon>Mesoterricola</taxon>
    </lineage>
</organism>
<proteinExistence type="inferred from homology"/>
<feature type="active site" description="Proton donor/acceptor" evidence="7">
    <location>
        <position position="197"/>
    </location>
</feature>
<accession>A0AA48H191</accession>
<evidence type="ECO:0000256" key="4">
    <source>
        <dbReference type="ARBA" id="ARBA00022801"/>
    </source>
</evidence>
<evidence type="ECO:0000256" key="6">
    <source>
        <dbReference type="ARBA" id="ARBA00023136"/>
    </source>
</evidence>
<name>A0AA48H191_9BACT</name>
<dbReference type="CDD" id="cd07018">
    <property type="entry name" value="S49_SppA_67K_type"/>
    <property type="match status" value="1"/>
</dbReference>
<comment type="subcellular location">
    <subcellularLocation>
        <location evidence="1">Membrane</location>
    </subcellularLocation>
</comment>
<dbReference type="EMBL" id="AP027081">
    <property type="protein sequence ID" value="BDU77777.1"/>
    <property type="molecule type" value="Genomic_DNA"/>
</dbReference>
<dbReference type="PANTHER" id="PTHR33209">
    <property type="entry name" value="PROTEASE 4"/>
    <property type="match status" value="1"/>
</dbReference>
<dbReference type="InterPro" id="IPR047272">
    <property type="entry name" value="S49_SppA_C"/>
</dbReference>
<comment type="similarity">
    <text evidence="2">Belongs to the peptidase S49 family.</text>
</comment>
<dbReference type="SUPFAM" id="SSF52096">
    <property type="entry name" value="ClpP/crotonase"/>
    <property type="match status" value="2"/>
</dbReference>
<dbReference type="Gene3D" id="6.20.330.10">
    <property type="match status" value="2"/>
</dbReference>
<dbReference type="NCBIfam" id="TIGR00706">
    <property type="entry name" value="SppA_dom"/>
    <property type="match status" value="1"/>
</dbReference>
<dbReference type="Proteomes" id="UP001228113">
    <property type="component" value="Chromosome"/>
</dbReference>
<dbReference type="InterPro" id="IPR004634">
    <property type="entry name" value="Pept_S49_pIV"/>
</dbReference>
<keyword evidence="5" id="KW-0720">Serine protease</keyword>
<dbReference type="KEGG" id="msea:METESE_27350"/>
<feature type="active site" description="Nucleophile" evidence="7">
    <location>
        <position position="391"/>
    </location>
</feature>
<feature type="domain" description="Peptidase S49" evidence="8">
    <location>
        <begin position="130"/>
        <end position="281"/>
    </location>
</feature>
<dbReference type="AlphaFoldDB" id="A0AA48H191"/>
<evidence type="ECO:0000313" key="10">
    <source>
        <dbReference type="Proteomes" id="UP001228113"/>
    </source>
</evidence>
<evidence type="ECO:0000313" key="9">
    <source>
        <dbReference type="EMBL" id="BDU77777.1"/>
    </source>
</evidence>
<feature type="domain" description="Peptidase S49" evidence="8">
    <location>
        <begin position="376"/>
        <end position="525"/>
    </location>
</feature>
<dbReference type="GO" id="GO:0016020">
    <property type="term" value="C:membrane"/>
    <property type="evidence" value="ECO:0007669"/>
    <property type="project" value="UniProtKB-SubCell"/>
</dbReference>
<evidence type="ECO:0000259" key="8">
    <source>
        <dbReference type="Pfam" id="PF01343"/>
    </source>
</evidence>
<keyword evidence="3" id="KW-0645">Protease</keyword>
<dbReference type="InterPro" id="IPR002142">
    <property type="entry name" value="Peptidase_S49"/>
</dbReference>
<sequence>MKEFFRSLFATLVGLVVFCGGCLVLLVLLLASMGPSKPTVPARAVLILDLNTNFTDAYRETSPAEVVQRMAGQGPAEGLPLHQVIQALDRATHDGSVSALFITGNLRPEGVGSGPAALKELREAIQRFKKDSGKPVLAYNQYWTKRELYLCAGAGKVMANPMGLVDATGFASEITFFGKAFKKYGIDVQVTRAGKYKSAVEPFVLDRMSDANREEVQSLLDDLWADWKRTVAADRKLSPEAVQAIADTQGTLTSPEALKAGLVDKLAAYDEVLDELKALAGKKASDRDYPQIDLATYVKAGPDAETGRNRIALVFAEGTIVDGSGTDGAVGGDALSREIRRLRLDKGVKAIVLRVNSPGGSVTASELIQRELVLARKEKPVVVSMGHLAASGGYWISCQADRIFAEPTTITGSIGVFGMLPNIKALANEHGITWDGVQTSRLASAATLSRPKTPEELARAQGSVDWIYEVFLGKVAEGRKMSRDAVHEIAQGRVWSGAAAQRLGLVDELGGLQEAVRHAAKLAKVEKDYTLAGPAEPKSPIEKLMEALGGGKHPYTQARAGVLQQQVQRLFGQLETLNDPNGLYARMPYDLDLR</sequence>
<dbReference type="Pfam" id="PF01343">
    <property type="entry name" value="Peptidase_S49"/>
    <property type="match status" value="2"/>
</dbReference>
<keyword evidence="10" id="KW-1185">Reference proteome</keyword>
<dbReference type="RefSeq" id="WP_316410416.1">
    <property type="nucleotide sequence ID" value="NZ_AP027081.1"/>
</dbReference>
<dbReference type="NCBIfam" id="TIGR00705">
    <property type="entry name" value="SppA_67K"/>
    <property type="match status" value="1"/>
</dbReference>
<dbReference type="CDD" id="cd07023">
    <property type="entry name" value="S49_Sppa_N_C"/>
    <property type="match status" value="1"/>
</dbReference>
<gene>
    <name evidence="9" type="primary">sppA</name>
    <name evidence="9" type="ORF">METESE_27350</name>
</gene>